<protein>
    <submittedName>
        <fullName evidence="3">Uncharacterized protein</fullName>
    </submittedName>
</protein>
<keyword evidence="4" id="KW-1185">Reference proteome</keyword>
<keyword evidence="2" id="KW-0472">Membrane</keyword>
<evidence type="ECO:0000313" key="3">
    <source>
        <dbReference type="EMBL" id="KAH6900032.1"/>
    </source>
</evidence>
<evidence type="ECO:0000256" key="1">
    <source>
        <dbReference type="SAM" id="MobiDB-lite"/>
    </source>
</evidence>
<evidence type="ECO:0000313" key="4">
    <source>
        <dbReference type="Proteomes" id="UP000777438"/>
    </source>
</evidence>
<feature type="transmembrane region" description="Helical" evidence="2">
    <location>
        <begin position="52"/>
        <end position="70"/>
    </location>
</feature>
<sequence length="275" mass="30582">MADDTTSDLDSTAPPPRMLSSHSSLRIISILTFLPAFPLCIAHGVLSHHPVPAVGLVPLAFSASGAIFLLRRRAVERGGDDDESGLGAKLSHPVLVFVCDVVLAAALMVVLVFTWISPGGSPSLSMLAAYATIPLLANFTIHLLLALEAFYTGLAIHSLVQWLAWRTLPPDCPHCHERLRPPFPELPWLERIKQRRQQHDEYTPLFIDDEHRYRDEEEGETPVHETDPEYREPELEPEPEHSPAPEAVEVRRKKDRKSKTTTPPSTEDAPSPWAP</sequence>
<name>A0A9P9AW37_9HYPO</name>
<gene>
    <name evidence="3" type="ORF">B0T10DRAFT_13480</name>
</gene>
<comment type="caution">
    <text evidence="3">The sequence shown here is derived from an EMBL/GenBank/DDBJ whole genome shotgun (WGS) entry which is preliminary data.</text>
</comment>
<dbReference type="Proteomes" id="UP000777438">
    <property type="component" value="Unassembled WGS sequence"/>
</dbReference>
<keyword evidence="2" id="KW-1133">Transmembrane helix</keyword>
<organism evidence="3 4">
    <name type="scientific">Thelonectria olida</name>
    <dbReference type="NCBI Taxonomy" id="1576542"/>
    <lineage>
        <taxon>Eukaryota</taxon>
        <taxon>Fungi</taxon>
        <taxon>Dikarya</taxon>
        <taxon>Ascomycota</taxon>
        <taxon>Pezizomycotina</taxon>
        <taxon>Sordariomycetes</taxon>
        <taxon>Hypocreomycetidae</taxon>
        <taxon>Hypocreales</taxon>
        <taxon>Nectriaceae</taxon>
        <taxon>Thelonectria</taxon>
    </lineage>
</organism>
<dbReference type="AlphaFoldDB" id="A0A9P9AW37"/>
<feature type="transmembrane region" description="Helical" evidence="2">
    <location>
        <begin position="27"/>
        <end position="46"/>
    </location>
</feature>
<keyword evidence="2" id="KW-0812">Transmembrane</keyword>
<dbReference type="EMBL" id="JAGPYM010000001">
    <property type="protein sequence ID" value="KAH6900032.1"/>
    <property type="molecule type" value="Genomic_DNA"/>
</dbReference>
<feature type="region of interest" description="Disordered" evidence="1">
    <location>
        <begin position="204"/>
        <end position="275"/>
    </location>
</feature>
<feature type="compositionally biased region" description="Basic and acidic residues" evidence="1">
    <location>
        <begin position="204"/>
        <end position="252"/>
    </location>
</feature>
<proteinExistence type="predicted"/>
<reference evidence="3 4" key="1">
    <citation type="journal article" date="2021" name="Nat. Commun.">
        <title>Genetic determinants of endophytism in the Arabidopsis root mycobiome.</title>
        <authorList>
            <person name="Mesny F."/>
            <person name="Miyauchi S."/>
            <person name="Thiergart T."/>
            <person name="Pickel B."/>
            <person name="Atanasova L."/>
            <person name="Karlsson M."/>
            <person name="Huettel B."/>
            <person name="Barry K.W."/>
            <person name="Haridas S."/>
            <person name="Chen C."/>
            <person name="Bauer D."/>
            <person name="Andreopoulos W."/>
            <person name="Pangilinan J."/>
            <person name="LaButti K."/>
            <person name="Riley R."/>
            <person name="Lipzen A."/>
            <person name="Clum A."/>
            <person name="Drula E."/>
            <person name="Henrissat B."/>
            <person name="Kohler A."/>
            <person name="Grigoriev I.V."/>
            <person name="Martin F.M."/>
            <person name="Hacquard S."/>
        </authorList>
    </citation>
    <scope>NUCLEOTIDE SEQUENCE [LARGE SCALE GENOMIC DNA]</scope>
    <source>
        <strain evidence="3 4">MPI-CAGE-CH-0241</strain>
    </source>
</reference>
<accession>A0A9P9AW37</accession>
<feature type="region of interest" description="Disordered" evidence="1">
    <location>
        <begin position="1"/>
        <end position="20"/>
    </location>
</feature>
<dbReference type="OrthoDB" id="5241710at2759"/>
<feature type="transmembrane region" description="Helical" evidence="2">
    <location>
        <begin position="128"/>
        <end position="151"/>
    </location>
</feature>
<feature type="transmembrane region" description="Helical" evidence="2">
    <location>
        <begin position="94"/>
        <end position="116"/>
    </location>
</feature>
<evidence type="ECO:0000256" key="2">
    <source>
        <dbReference type="SAM" id="Phobius"/>
    </source>
</evidence>